<keyword evidence="9" id="KW-0460">Magnesium</keyword>
<dbReference type="SUPFAM" id="SSF50249">
    <property type="entry name" value="Nucleic acid-binding proteins"/>
    <property type="match status" value="1"/>
</dbReference>
<keyword evidence="16" id="KW-1185">Reference proteome</keyword>
<dbReference type="SUPFAM" id="SSF56091">
    <property type="entry name" value="DNA ligase/mRNA capping enzyme, catalytic domain"/>
    <property type="match status" value="1"/>
</dbReference>
<dbReference type="RefSeq" id="WP_250340398.1">
    <property type="nucleotide sequence ID" value="NZ_CP063231.1"/>
</dbReference>
<organism evidence="15 16">
    <name type="scientific">Luteibacter flocculans</name>
    <dbReference type="NCBI Taxonomy" id="2780091"/>
    <lineage>
        <taxon>Bacteria</taxon>
        <taxon>Pseudomonadati</taxon>
        <taxon>Pseudomonadota</taxon>
        <taxon>Gammaproteobacteria</taxon>
        <taxon>Lysobacterales</taxon>
        <taxon>Rhodanobacteraceae</taxon>
        <taxon>Luteibacter</taxon>
    </lineage>
</organism>
<evidence type="ECO:0000259" key="14">
    <source>
        <dbReference type="PROSITE" id="PS50160"/>
    </source>
</evidence>
<dbReference type="Gene3D" id="3.30.470.30">
    <property type="entry name" value="DNA ligase/mRNA capping enzyme"/>
    <property type="match status" value="1"/>
</dbReference>
<evidence type="ECO:0000313" key="15">
    <source>
        <dbReference type="EMBL" id="URL59927.1"/>
    </source>
</evidence>
<dbReference type="EMBL" id="CP063231">
    <property type="protein sequence ID" value="URL59927.1"/>
    <property type="molecule type" value="Genomic_DNA"/>
</dbReference>
<keyword evidence="12" id="KW-0131">Cell cycle</keyword>
<dbReference type="PROSITE" id="PS50160">
    <property type="entry name" value="DNA_LIGASE_A3"/>
    <property type="match status" value="1"/>
</dbReference>
<keyword evidence="2 15" id="KW-0436">Ligase</keyword>
<dbReference type="NCBIfam" id="NF006701">
    <property type="entry name" value="PRK09247.1"/>
    <property type="match status" value="1"/>
</dbReference>
<dbReference type="CDD" id="cd07972">
    <property type="entry name" value="OBF_DNA_ligase_Arch_LigB"/>
    <property type="match status" value="1"/>
</dbReference>
<evidence type="ECO:0000256" key="4">
    <source>
        <dbReference type="ARBA" id="ARBA00022705"/>
    </source>
</evidence>
<keyword evidence="11" id="KW-0234">DNA repair</keyword>
<keyword evidence="10" id="KW-0233">DNA recombination</keyword>
<name>A0ABY4T4U1_9GAMM</name>
<dbReference type="GO" id="GO:0003910">
    <property type="term" value="F:DNA ligase (ATP) activity"/>
    <property type="evidence" value="ECO:0007669"/>
    <property type="project" value="UniProtKB-EC"/>
</dbReference>
<dbReference type="Gene3D" id="1.10.3260.10">
    <property type="entry name" value="DNA ligase, ATP-dependent, N-terminal domain"/>
    <property type="match status" value="1"/>
</dbReference>
<keyword evidence="7" id="KW-0227">DNA damage</keyword>
<keyword evidence="6" id="KW-0547">Nucleotide-binding</keyword>
<dbReference type="Proteomes" id="UP001056681">
    <property type="component" value="Chromosome"/>
</dbReference>
<dbReference type="EC" id="6.5.1.1" evidence="1"/>
<gene>
    <name evidence="15" type="ORF">IM816_07525</name>
</gene>
<reference evidence="15" key="1">
    <citation type="submission" date="2020-10" db="EMBL/GenBank/DDBJ databases">
        <title>Whole-genome sequence of Luteibacter sp. EIF3.</title>
        <authorList>
            <person name="Friedrich I."/>
            <person name="Hertel R."/>
            <person name="Daniel R."/>
        </authorList>
    </citation>
    <scope>NUCLEOTIDE SEQUENCE</scope>
    <source>
        <strain evidence="15">EIF3</strain>
    </source>
</reference>
<dbReference type="InterPro" id="IPR016059">
    <property type="entry name" value="DNA_ligase_ATP-dep_CS"/>
</dbReference>
<dbReference type="Pfam" id="PF01068">
    <property type="entry name" value="DNA_ligase_A_M"/>
    <property type="match status" value="1"/>
</dbReference>
<dbReference type="PROSITE" id="PS00697">
    <property type="entry name" value="DNA_LIGASE_A1"/>
    <property type="match status" value="1"/>
</dbReference>
<dbReference type="PANTHER" id="PTHR45674">
    <property type="entry name" value="DNA LIGASE 1/3 FAMILY MEMBER"/>
    <property type="match status" value="1"/>
</dbReference>
<sequence length="531" mass="59717">MRRFAELFEALDRTASTAAKRDAMASYFAEARPEDAAWAVYVLGGGKLKRTATATELRLALAAETGYADWLIDESYQHVGDLAETVALMLPASEAAEGDTPLHVWMEARLPSLSRLETSERVEMLREWWRSLPREQVFLVNKLLTGSLRVGVSHRLVVQALAQWAALPSDLMAHRLSGTWKPSATAFLALAEPERADEHAGERPYPFFLASPLEQEVTALGAVNEWLAEWKWDGIRAQLMRRAGGAVLWSRGEERLDGRFPEIELAAIDLPEGCVVDGEILAWMLDEDHPLPFAALQKRIGKLKPGAKLLADTPVRLMTYDLLEWEGQDLRERPLVERRARLAALIEGRGPTLMLSPSVETTTWDALAAVRGESRERRTEGLMLKKLDSPYRVGRKRGDWWKWKVDPYTVDAVLLYAQPGHGRRSGLFTDYTFGVWDGEALVPVAKAYSGLDDSEIGRLDRWIRAHTIERFGPVRSVEPTHVFELAFEAIQASGRHKAGVAVRFPRIIRWRTDLSIRDADKLDDLRRLASG</sequence>
<keyword evidence="8" id="KW-0067">ATP-binding</keyword>
<evidence type="ECO:0000256" key="11">
    <source>
        <dbReference type="ARBA" id="ARBA00023204"/>
    </source>
</evidence>
<evidence type="ECO:0000256" key="2">
    <source>
        <dbReference type="ARBA" id="ARBA00022598"/>
    </source>
</evidence>
<dbReference type="SUPFAM" id="SSF117018">
    <property type="entry name" value="ATP-dependent DNA ligase DNA-binding domain"/>
    <property type="match status" value="1"/>
</dbReference>
<proteinExistence type="predicted"/>
<evidence type="ECO:0000256" key="1">
    <source>
        <dbReference type="ARBA" id="ARBA00012727"/>
    </source>
</evidence>
<dbReference type="InterPro" id="IPR026333">
    <property type="entry name" value="ATP_dep_DNA_lig_pp_1105_fam"/>
</dbReference>
<evidence type="ECO:0000256" key="10">
    <source>
        <dbReference type="ARBA" id="ARBA00023172"/>
    </source>
</evidence>
<evidence type="ECO:0000256" key="8">
    <source>
        <dbReference type="ARBA" id="ARBA00022840"/>
    </source>
</evidence>
<dbReference type="InterPro" id="IPR012308">
    <property type="entry name" value="DNA_ligase_ATP-dep_N"/>
</dbReference>
<accession>A0ABY4T4U1</accession>
<evidence type="ECO:0000256" key="9">
    <source>
        <dbReference type="ARBA" id="ARBA00022842"/>
    </source>
</evidence>
<dbReference type="PANTHER" id="PTHR45674:SF13">
    <property type="entry name" value="DNA LIGASE-RELATED"/>
    <property type="match status" value="1"/>
</dbReference>
<evidence type="ECO:0000256" key="3">
    <source>
        <dbReference type="ARBA" id="ARBA00022618"/>
    </source>
</evidence>
<evidence type="ECO:0000256" key="5">
    <source>
        <dbReference type="ARBA" id="ARBA00022723"/>
    </source>
</evidence>
<dbReference type="CDD" id="cd07897">
    <property type="entry name" value="Adenylation_DNA_ligase_Bac1"/>
    <property type="match status" value="1"/>
</dbReference>
<keyword evidence="5" id="KW-0479">Metal-binding</keyword>
<evidence type="ECO:0000256" key="6">
    <source>
        <dbReference type="ARBA" id="ARBA00022741"/>
    </source>
</evidence>
<dbReference type="Gene3D" id="2.40.50.140">
    <property type="entry name" value="Nucleic acid-binding proteins"/>
    <property type="match status" value="1"/>
</dbReference>
<dbReference type="InterPro" id="IPR012340">
    <property type="entry name" value="NA-bd_OB-fold"/>
</dbReference>
<dbReference type="InterPro" id="IPR012309">
    <property type="entry name" value="DNA_ligase_ATP-dep_C"/>
</dbReference>
<dbReference type="InterPro" id="IPR012310">
    <property type="entry name" value="DNA_ligase_ATP-dep_cent"/>
</dbReference>
<feature type="domain" description="ATP-dependent DNA ligase family profile" evidence="14">
    <location>
        <begin position="308"/>
        <end position="437"/>
    </location>
</feature>
<protein>
    <recommendedName>
        <fullName evidence="1">DNA ligase (ATP)</fullName>
        <ecNumber evidence="1">6.5.1.1</ecNumber>
    </recommendedName>
</protein>
<dbReference type="NCBIfam" id="TIGR04120">
    <property type="entry name" value="DNA_lig_bact"/>
    <property type="match status" value="1"/>
</dbReference>
<dbReference type="Pfam" id="PF04675">
    <property type="entry name" value="DNA_ligase_A_N"/>
    <property type="match status" value="1"/>
</dbReference>
<comment type="catalytic activity">
    <reaction evidence="13">
        <text>ATP + (deoxyribonucleotide)n-3'-hydroxyl + 5'-phospho-(deoxyribonucleotide)m = (deoxyribonucleotide)n+m + AMP + diphosphate.</text>
        <dbReference type="EC" id="6.5.1.1"/>
    </reaction>
</comment>
<dbReference type="InterPro" id="IPR050191">
    <property type="entry name" value="ATP-dep_DNA_ligase"/>
</dbReference>
<evidence type="ECO:0000256" key="7">
    <source>
        <dbReference type="ARBA" id="ARBA00022763"/>
    </source>
</evidence>
<evidence type="ECO:0000256" key="13">
    <source>
        <dbReference type="ARBA" id="ARBA00034003"/>
    </source>
</evidence>
<keyword evidence="4" id="KW-0235">DNA replication</keyword>
<dbReference type="Pfam" id="PF04679">
    <property type="entry name" value="DNA_ligase_A_C"/>
    <property type="match status" value="1"/>
</dbReference>
<evidence type="ECO:0000313" key="16">
    <source>
        <dbReference type="Proteomes" id="UP001056681"/>
    </source>
</evidence>
<evidence type="ECO:0000256" key="12">
    <source>
        <dbReference type="ARBA" id="ARBA00023306"/>
    </source>
</evidence>
<dbReference type="InterPro" id="IPR036599">
    <property type="entry name" value="DNA_ligase_N_sf"/>
</dbReference>
<keyword evidence="3" id="KW-0132">Cell division</keyword>